<accession>A0ACA9N8K1</accession>
<dbReference type="EMBL" id="CAJVPW010012848">
    <property type="protein sequence ID" value="CAG8639232.1"/>
    <property type="molecule type" value="Genomic_DNA"/>
</dbReference>
<sequence length="121" mass="13005">WASELGILNKSWPFLITTFKKVPPGTNGGVSPLGLFASVLGGLIIGISAMISIYFADGCNRLYIQLIPVASIAGLVGSIIDSILGATVQVSMYSEKYRKVTYSRTEETKLVSGYDLLDNNQ</sequence>
<evidence type="ECO:0000313" key="1">
    <source>
        <dbReference type="EMBL" id="CAG8639232.1"/>
    </source>
</evidence>
<reference evidence="1" key="1">
    <citation type="submission" date="2021-06" db="EMBL/GenBank/DDBJ databases">
        <authorList>
            <person name="Kallberg Y."/>
            <person name="Tangrot J."/>
            <person name="Rosling A."/>
        </authorList>
    </citation>
    <scope>NUCLEOTIDE SEQUENCE</scope>
    <source>
        <strain evidence="1">28 12/20/2015</strain>
    </source>
</reference>
<organism evidence="1 2">
    <name type="scientific">Cetraspora pellucida</name>
    <dbReference type="NCBI Taxonomy" id="1433469"/>
    <lineage>
        <taxon>Eukaryota</taxon>
        <taxon>Fungi</taxon>
        <taxon>Fungi incertae sedis</taxon>
        <taxon>Mucoromycota</taxon>
        <taxon>Glomeromycotina</taxon>
        <taxon>Glomeromycetes</taxon>
        <taxon>Diversisporales</taxon>
        <taxon>Gigasporaceae</taxon>
        <taxon>Cetraspora</taxon>
    </lineage>
</organism>
<dbReference type="Proteomes" id="UP000789366">
    <property type="component" value="Unassembled WGS sequence"/>
</dbReference>
<name>A0ACA9N8K1_9GLOM</name>
<comment type="caution">
    <text evidence="1">The sequence shown here is derived from an EMBL/GenBank/DDBJ whole genome shotgun (WGS) entry which is preliminary data.</text>
</comment>
<proteinExistence type="predicted"/>
<keyword evidence="2" id="KW-1185">Reference proteome</keyword>
<feature type="non-terminal residue" evidence="1">
    <location>
        <position position="1"/>
    </location>
</feature>
<gene>
    <name evidence="1" type="ORF">SPELUC_LOCUS8500</name>
</gene>
<feature type="non-terminal residue" evidence="1">
    <location>
        <position position="121"/>
    </location>
</feature>
<protein>
    <submittedName>
        <fullName evidence="1">7444_t:CDS:1</fullName>
    </submittedName>
</protein>
<evidence type="ECO:0000313" key="2">
    <source>
        <dbReference type="Proteomes" id="UP000789366"/>
    </source>
</evidence>